<organism evidence="3 4">
    <name type="scientific">Prevotella disiens DNF00882</name>
    <dbReference type="NCBI Taxonomy" id="1401075"/>
    <lineage>
        <taxon>Bacteria</taxon>
        <taxon>Pseudomonadati</taxon>
        <taxon>Bacteroidota</taxon>
        <taxon>Bacteroidia</taxon>
        <taxon>Bacteroidales</taxon>
        <taxon>Prevotellaceae</taxon>
        <taxon>Prevotella</taxon>
    </lineage>
</organism>
<comment type="caution">
    <text evidence="3">The sequence shown here is derived from an EMBL/GenBank/DDBJ whole genome shotgun (WGS) entry which is preliminary data.</text>
</comment>
<proteinExistence type="predicted"/>
<dbReference type="EMBL" id="JRNR01000004">
    <property type="protein sequence ID" value="KGF50403.1"/>
    <property type="molecule type" value="Genomic_DNA"/>
</dbReference>
<dbReference type="Pfam" id="PF13280">
    <property type="entry name" value="WYL"/>
    <property type="match status" value="1"/>
</dbReference>
<dbReference type="Proteomes" id="UP000029538">
    <property type="component" value="Unassembled WGS sequence"/>
</dbReference>
<dbReference type="AlphaFoldDB" id="A0A096ATK9"/>
<dbReference type="InterPro" id="IPR057727">
    <property type="entry name" value="WCX_dom"/>
</dbReference>
<gene>
    <name evidence="3" type="ORF">HMPREF0654_01650</name>
</gene>
<feature type="domain" description="WCX" evidence="2">
    <location>
        <begin position="220"/>
        <end position="296"/>
    </location>
</feature>
<reference evidence="3 4" key="1">
    <citation type="submission" date="2014-07" db="EMBL/GenBank/DDBJ databases">
        <authorList>
            <person name="McCorrison J."/>
            <person name="Sanka R."/>
            <person name="Torralba M."/>
            <person name="Gillis M."/>
            <person name="Haft D.H."/>
            <person name="Methe B."/>
            <person name="Sutton G."/>
            <person name="Nelson K.E."/>
        </authorList>
    </citation>
    <scope>NUCLEOTIDE SEQUENCE [LARGE SCALE GENOMIC DNA]</scope>
    <source>
        <strain evidence="3 4">DNF00882</strain>
    </source>
</reference>
<accession>A0A096ATK9</accession>
<name>A0A096ATK9_9BACT</name>
<dbReference type="InterPro" id="IPR026881">
    <property type="entry name" value="WYL_dom"/>
</dbReference>
<dbReference type="RefSeq" id="WP_036882270.1">
    <property type="nucleotide sequence ID" value="NZ_JRNR01000004.1"/>
</dbReference>
<feature type="domain" description="WYL" evidence="1">
    <location>
        <begin position="119"/>
        <end position="187"/>
    </location>
</feature>
<dbReference type="PROSITE" id="PS52050">
    <property type="entry name" value="WYL"/>
    <property type="match status" value="1"/>
</dbReference>
<dbReference type="InterPro" id="IPR051534">
    <property type="entry name" value="CBASS_pafABC_assoc_protein"/>
</dbReference>
<dbReference type="Pfam" id="PF25583">
    <property type="entry name" value="WCX"/>
    <property type="match status" value="1"/>
</dbReference>
<dbReference type="PANTHER" id="PTHR34580">
    <property type="match status" value="1"/>
</dbReference>
<evidence type="ECO:0000259" key="2">
    <source>
        <dbReference type="Pfam" id="PF25583"/>
    </source>
</evidence>
<sequence>MAKEIFRRYIWLVDTIRRGKGLTFEEINNAWQRSCLNEYGTELSKRTFRNWLNALPTALGIWVECARKAPFKYYIMEDESNHNDLIKWTMNAYSIGNIMSENRLLHERILLEDIPTANETLEIICNAMRHNHQIYMKYKPFGGNSDYDFETKPYALKLNERRWYLIAHSDKHNKEFTYGLDRIIEVRELDKTFEISPTFSAKRKFKSCIGMHSNEDSPVELIRLKVTGYVRDYIETLPIHDSQEIEERTTDYTIFRFHLIENYELIDTITGLGAHCEVIEPLSLRKAVREKAEEIAKINK</sequence>
<evidence type="ECO:0000313" key="3">
    <source>
        <dbReference type="EMBL" id="KGF50403.1"/>
    </source>
</evidence>
<evidence type="ECO:0000259" key="1">
    <source>
        <dbReference type="Pfam" id="PF13280"/>
    </source>
</evidence>
<evidence type="ECO:0000313" key="4">
    <source>
        <dbReference type="Proteomes" id="UP000029538"/>
    </source>
</evidence>
<protein>
    <submittedName>
        <fullName evidence="3">Uncharacterized protein</fullName>
    </submittedName>
</protein>
<dbReference type="PANTHER" id="PTHR34580:SF9">
    <property type="entry name" value="SLL5097 PROTEIN"/>
    <property type="match status" value="1"/>
</dbReference>